<comment type="caution">
    <text evidence="1">The sequence shown here is derived from an EMBL/GenBank/DDBJ whole genome shotgun (WGS) entry which is preliminary data.</text>
</comment>
<name>A0A834GRC8_RHOSS</name>
<reference evidence="1" key="1">
    <citation type="submission" date="2019-11" db="EMBL/GenBank/DDBJ databases">
        <authorList>
            <person name="Liu Y."/>
            <person name="Hou J."/>
            <person name="Li T.-Q."/>
            <person name="Guan C.-H."/>
            <person name="Wu X."/>
            <person name="Wu H.-Z."/>
            <person name="Ling F."/>
            <person name="Zhang R."/>
            <person name="Shi X.-G."/>
            <person name="Ren J.-P."/>
            <person name="Chen E.-F."/>
            <person name="Sun J.-M."/>
        </authorList>
    </citation>
    <scope>NUCLEOTIDE SEQUENCE</scope>
    <source>
        <strain evidence="1">Adult_tree_wgs_1</strain>
        <tissue evidence="1">Leaves</tissue>
    </source>
</reference>
<dbReference type="AlphaFoldDB" id="A0A834GRC8"/>
<organism evidence="1 2">
    <name type="scientific">Rhododendron simsii</name>
    <name type="common">Sims's rhododendron</name>
    <dbReference type="NCBI Taxonomy" id="118357"/>
    <lineage>
        <taxon>Eukaryota</taxon>
        <taxon>Viridiplantae</taxon>
        <taxon>Streptophyta</taxon>
        <taxon>Embryophyta</taxon>
        <taxon>Tracheophyta</taxon>
        <taxon>Spermatophyta</taxon>
        <taxon>Magnoliopsida</taxon>
        <taxon>eudicotyledons</taxon>
        <taxon>Gunneridae</taxon>
        <taxon>Pentapetalae</taxon>
        <taxon>asterids</taxon>
        <taxon>Ericales</taxon>
        <taxon>Ericaceae</taxon>
        <taxon>Ericoideae</taxon>
        <taxon>Rhodoreae</taxon>
        <taxon>Rhododendron</taxon>
    </lineage>
</organism>
<keyword evidence="2" id="KW-1185">Reference proteome</keyword>
<proteinExistence type="predicted"/>
<sequence>MYAEEPFDQANCDSGICASLVGSSPLYWWISGSGGVPSLYLAAMAADEGEAGCRPRTMREMLRNKKLCTSNIGASPLELPFHVPMSTVVTITTVTAAPIEESQQHLFGQLSMAEIEQRIESRLSQRFKAQFELLKAQMFENMDSRGLEAYRQVLDAESGHRTMRKSVGDDNPPLEQKS</sequence>
<accession>A0A834GRC8</accession>
<dbReference type="Proteomes" id="UP000626092">
    <property type="component" value="Unassembled WGS sequence"/>
</dbReference>
<gene>
    <name evidence="1" type="ORF">RHSIM_Rhsim08G0177100</name>
</gene>
<dbReference type="OrthoDB" id="1826432at2759"/>
<dbReference type="EMBL" id="WJXA01000008">
    <property type="protein sequence ID" value="KAF7135757.1"/>
    <property type="molecule type" value="Genomic_DNA"/>
</dbReference>
<evidence type="ECO:0000313" key="1">
    <source>
        <dbReference type="EMBL" id="KAF7135757.1"/>
    </source>
</evidence>
<protein>
    <submittedName>
        <fullName evidence="1">Uncharacterized protein</fullName>
    </submittedName>
</protein>
<evidence type="ECO:0000313" key="2">
    <source>
        <dbReference type="Proteomes" id="UP000626092"/>
    </source>
</evidence>